<dbReference type="InterPro" id="IPR010376">
    <property type="entry name" value="GBBH-like_N"/>
</dbReference>
<name>A0ABQ3H1X2_9NEIS</name>
<dbReference type="PANTHER" id="PTHR35303:SF8">
    <property type="entry name" value="GAMMA-BUTYROBETAINE HYDROXYLASE-LIKE N-TERMINAL DOMAIN-CONTAINING PROTEIN"/>
    <property type="match status" value="1"/>
</dbReference>
<dbReference type="Pfam" id="PF06155">
    <property type="entry name" value="GBBH-like_N"/>
    <property type="match status" value="1"/>
</dbReference>
<evidence type="ECO:0000313" key="5">
    <source>
        <dbReference type="Proteomes" id="UP000604737"/>
    </source>
</evidence>
<gene>
    <name evidence="4" type="ORF">GCM10007350_21710</name>
</gene>
<reference evidence="5" key="1">
    <citation type="journal article" date="2019" name="Int. J. Syst. Evol. Microbiol.">
        <title>The Global Catalogue of Microorganisms (GCM) 10K type strain sequencing project: providing services to taxonomists for standard genome sequencing and annotation.</title>
        <authorList>
            <consortium name="The Broad Institute Genomics Platform"/>
            <consortium name="The Broad Institute Genome Sequencing Center for Infectious Disease"/>
            <person name="Wu L."/>
            <person name="Ma J."/>
        </authorList>
    </citation>
    <scope>NUCLEOTIDE SEQUENCE [LARGE SCALE GENOMIC DNA]</scope>
    <source>
        <strain evidence="5">KCTC 23701</strain>
    </source>
</reference>
<keyword evidence="5" id="KW-1185">Reference proteome</keyword>
<dbReference type="InterPro" id="IPR038492">
    <property type="entry name" value="GBBH-like_N_sf"/>
</dbReference>
<evidence type="ECO:0000313" key="4">
    <source>
        <dbReference type="EMBL" id="GHD63704.1"/>
    </source>
</evidence>
<comment type="caution">
    <text evidence="4">The sequence shown here is derived from an EMBL/GenBank/DDBJ whole genome shotgun (WGS) entry which is preliminary data.</text>
</comment>
<evidence type="ECO:0000256" key="2">
    <source>
        <dbReference type="ARBA" id="ARBA00023004"/>
    </source>
</evidence>
<dbReference type="EMBL" id="BMYO01000005">
    <property type="protein sequence ID" value="GHD63704.1"/>
    <property type="molecule type" value="Genomic_DNA"/>
</dbReference>
<evidence type="ECO:0000256" key="1">
    <source>
        <dbReference type="ARBA" id="ARBA00022723"/>
    </source>
</evidence>
<accession>A0ABQ3H1X2</accession>
<organism evidence="4 5">
    <name type="scientific">Jeongeupia chitinilytica</name>
    <dbReference type="NCBI Taxonomy" id="1041641"/>
    <lineage>
        <taxon>Bacteria</taxon>
        <taxon>Pseudomonadati</taxon>
        <taxon>Pseudomonadota</taxon>
        <taxon>Betaproteobacteria</taxon>
        <taxon>Neisseriales</taxon>
        <taxon>Chitinibacteraceae</taxon>
        <taxon>Jeongeupia</taxon>
    </lineage>
</organism>
<sequence length="101" mass="10833">MTPGEVLLSPKALTLQWQDSGTVLDAGVLRAHCRCADCRAAALRGRPAAVVAGIELTGLVPLGHYAVQLQFSDGHERGIYPWPYLRQLAGLQDVTGVQSRP</sequence>
<proteinExistence type="predicted"/>
<feature type="domain" description="Gamma-butyrobetaine hydroxylase-like N-terminal" evidence="3">
    <location>
        <begin position="11"/>
        <end position="86"/>
    </location>
</feature>
<dbReference type="Gene3D" id="3.30.2020.30">
    <property type="match status" value="1"/>
</dbReference>
<dbReference type="PANTHER" id="PTHR35303">
    <property type="entry name" value="OS02G0197800 PROTEIN"/>
    <property type="match status" value="1"/>
</dbReference>
<keyword evidence="1" id="KW-0479">Metal-binding</keyword>
<dbReference type="Proteomes" id="UP000604737">
    <property type="component" value="Unassembled WGS sequence"/>
</dbReference>
<dbReference type="RefSeq" id="WP_189460660.1">
    <property type="nucleotide sequence ID" value="NZ_BMYO01000005.1"/>
</dbReference>
<evidence type="ECO:0000259" key="3">
    <source>
        <dbReference type="Pfam" id="PF06155"/>
    </source>
</evidence>
<keyword evidence="2" id="KW-0408">Iron</keyword>
<protein>
    <recommendedName>
        <fullName evidence="3">Gamma-butyrobetaine hydroxylase-like N-terminal domain-containing protein</fullName>
    </recommendedName>
</protein>